<feature type="region of interest" description="Disordered" evidence="1">
    <location>
        <begin position="1"/>
        <end position="20"/>
    </location>
</feature>
<name>A0A1M7JEA0_9RHOB</name>
<dbReference type="Proteomes" id="UP000183974">
    <property type="component" value="Unassembled WGS sequence"/>
</dbReference>
<dbReference type="AlphaFoldDB" id="A0A1M7JEA0"/>
<sequence>MTVPREGGVGQRVSGLKSDRSDTARWVALIPASHILTEGHGLAVTINDPPGVRRKLRKGTSKS</sequence>
<keyword evidence="3" id="KW-1185">Reference proteome</keyword>
<gene>
    <name evidence="2" type="ORF">SAMN05444398_11956</name>
</gene>
<protein>
    <submittedName>
        <fullName evidence="2">Uncharacterized protein</fullName>
    </submittedName>
</protein>
<evidence type="ECO:0000256" key="1">
    <source>
        <dbReference type="SAM" id="MobiDB-lite"/>
    </source>
</evidence>
<dbReference type="EMBL" id="FRBR01000019">
    <property type="protein sequence ID" value="SHM51316.1"/>
    <property type="molecule type" value="Genomic_DNA"/>
</dbReference>
<evidence type="ECO:0000313" key="3">
    <source>
        <dbReference type="Proteomes" id="UP000183974"/>
    </source>
</evidence>
<evidence type="ECO:0000313" key="2">
    <source>
        <dbReference type="EMBL" id="SHM51316.1"/>
    </source>
</evidence>
<accession>A0A1M7JEA0</accession>
<reference evidence="2 3" key="1">
    <citation type="submission" date="2016-11" db="EMBL/GenBank/DDBJ databases">
        <authorList>
            <person name="Jaros S."/>
            <person name="Januszkiewicz K."/>
            <person name="Wedrychowicz H."/>
        </authorList>
    </citation>
    <scope>NUCLEOTIDE SEQUENCE [LARGE SCALE GENOMIC DNA]</scope>
    <source>
        <strain evidence="2 3">DSM 29589</strain>
    </source>
</reference>
<proteinExistence type="predicted"/>
<organism evidence="2 3">
    <name type="scientific">Roseovarius pacificus</name>
    <dbReference type="NCBI Taxonomy" id="337701"/>
    <lineage>
        <taxon>Bacteria</taxon>
        <taxon>Pseudomonadati</taxon>
        <taxon>Pseudomonadota</taxon>
        <taxon>Alphaproteobacteria</taxon>
        <taxon>Rhodobacterales</taxon>
        <taxon>Roseobacteraceae</taxon>
        <taxon>Roseovarius</taxon>
    </lineage>
</organism>